<proteinExistence type="predicted"/>
<keyword evidence="5" id="KW-0472">Membrane</keyword>
<dbReference type="OrthoDB" id="192618at2"/>
<dbReference type="InterPro" id="IPR015943">
    <property type="entry name" value="WD40/YVTN_repeat-like_dom_sf"/>
</dbReference>
<evidence type="ECO:0000256" key="2">
    <source>
        <dbReference type="ARBA" id="ARBA00022737"/>
    </source>
</evidence>
<evidence type="ECO:0000259" key="6">
    <source>
        <dbReference type="Pfam" id="PF20703"/>
    </source>
</evidence>
<feature type="transmembrane region" description="Helical" evidence="5">
    <location>
        <begin position="110"/>
        <end position="130"/>
    </location>
</feature>
<feature type="repeat" description="WD" evidence="3">
    <location>
        <begin position="368"/>
        <end position="404"/>
    </location>
</feature>
<dbReference type="InterPro" id="IPR001680">
    <property type="entry name" value="WD40_rpt"/>
</dbReference>
<keyword evidence="8" id="KW-1185">Reference proteome</keyword>
<keyword evidence="2" id="KW-0677">Repeat</keyword>
<dbReference type="SMART" id="SM00320">
    <property type="entry name" value="WD40"/>
    <property type="match status" value="5"/>
</dbReference>
<feature type="domain" description="Novel STAND NTPase 1" evidence="6">
    <location>
        <begin position="9"/>
        <end position="65"/>
    </location>
</feature>
<evidence type="ECO:0000313" key="8">
    <source>
        <dbReference type="Proteomes" id="UP000239203"/>
    </source>
</evidence>
<dbReference type="PANTHER" id="PTHR19879">
    <property type="entry name" value="TRANSCRIPTION INITIATION FACTOR TFIID"/>
    <property type="match status" value="1"/>
</dbReference>
<dbReference type="Proteomes" id="UP000239203">
    <property type="component" value="Unassembled WGS sequence"/>
</dbReference>
<name>A0A2S6GTR0_9PSEU</name>
<dbReference type="InterPro" id="IPR049052">
    <property type="entry name" value="nSTAND1"/>
</dbReference>
<dbReference type="SUPFAM" id="SSF50978">
    <property type="entry name" value="WD40 repeat-like"/>
    <property type="match status" value="1"/>
</dbReference>
<dbReference type="PROSITE" id="PS50082">
    <property type="entry name" value="WD_REPEATS_2"/>
    <property type="match status" value="2"/>
</dbReference>
<organism evidence="7 8">
    <name type="scientific">Actinokineospora auranticolor</name>
    <dbReference type="NCBI Taxonomy" id="155976"/>
    <lineage>
        <taxon>Bacteria</taxon>
        <taxon>Bacillati</taxon>
        <taxon>Actinomycetota</taxon>
        <taxon>Actinomycetes</taxon>
        <taxon>Pseudonocardiales</taxon>
        <taxon>Pseudonocardiaceae</taxon>
        <taxon>Actinokineospora</taxon>
    </lineage>
</organism>
<dbReference type="Gene3D" id="2.130.10.10">
    <property type="entry name" value="YVTN repeat-like/Quinoprotein amine dehydrogenase"/>
    <property type="match status" value="3"/>
</dbReference>
<protein>
    <submittedName>
        <fullName evidence="7">WD domain G-beta repeat uncharacterized protein</fullName>
    </submittedName>
</protein>
<dbReference type="PANTHER" id="PTHR19879:SF9">
    <property type="entry name" value="TRANSCRIPTION INITIATION FACTOR TFIID SUBUNIT 5"/>
    <property type="match status" value="1"/>
</dbReference>
<feature type="region of interest" description="Disordered" evidence="4">
    <location>
        <begin position="544"/>
        <end position="590"/>
    </location>
</feature>
<dbReference type="Pfam" id="PF00400">
    <property type="entry name" value="WD40"/>
    <property type="match status" value="3"/>
</dbReference>
<accession>A0A2S6GTR0</accession>
<evidence type="ECO:0000256" key="5">
    <source>
        <dbReference type="SAM" id="Phobius"/>
    </source>
</evidence>
<dbReference type="PROSITE" id="PS00678">
    <property type="entry name" value="WD_REPEATS_1"/>
    <property type="match status" value="1"/>
</dbReference>
<dbReference type="Pfam" id="PF20703">
    <property type="entry name" value="nSTAND1"/>
    <property type="match status" value="1"/>
</dbReference>
<feature type="compositionally biased region" description="Basic residues" evidence="4">
    <location>
        <begin position="459"/>
        <end position="468"/>
    </location>
</feature>
<keyword evidence="5" id="KW-1133">Transmembrane helix</keyword>
<sequence>MRDAFAGPDARILTVGEHRVELAHEAVLHAWPRLREWIERDRERLFLHSQLTEATRTWTEHGTDDAYLYSGVRLAAVREWEKRPELSTVEQRFIAAGVRRETRRFRRTRAVIALLAVLVLVASGAAAIALRQRSEADARERAARSTALAATSAESRVTNQRKSVLLALAAWRVEQGDAARRALLSVQGSRYAGTVPGAHRSPTALAVSPDGTRLATGNAGTIQVFDTTTRAQVRGFTAVGEAKAIFSLEFSSDHKTLYATTPDNVALHAFDLTTGVELPHLSDPTPAGIGLAVSPQPGSMDIAFADGNGLVRVINTNPYNRGLRQWFDLGAGTVWDLAFQPEGRGIASAHENGDIRYTDFAAGTTRTLGSHGGEAISVAFSPDGRHLVSGGTDATVRLWDIESGTGRVLSNSTWRYPFPVFLPDGRRVAYVGEGDISYNDSISDTRWSSDLTPSVPARPSRHRARPRAGRGDHLGRLRWRTGVLGPAGSPGAQADPLRYSRHLVAGSRAAGEALGELEFTPSGTELAIAGWDNTLRLWDPVTGASLRNSPTCPPPRPLSRSARTVRYSRPVHGSPRSPSTGHRTSPCGRG</sequence>
<dbReference type="InterPro" id="IPR036322">
    <property type="entry name" value="WD40_repeat_dom_sf"/>
</dbReference>
<gene>
    <name evidence="7" type="ORF">CLV40_105302</name>
</gene>
<dbReference type="SUPFAM" id="SSF50998">
    <property type="entry name" value="Quinoprotein alcohol dehydrogenase-like"/>
    <property type="match status" value="1"/>
</dbReference>
<feature type="repeat" description="WD" evidence="3">
    <location>
        <begin position="517"/>
        <end position="548"/>
    </location>
</feature>
<evidence type="ECO:0000256" key="4">
    <source>
        <dbReference type="SAM" id="MobiDB-lite"/>
    </source>
</evidence>
<evidence type="ECO:0000256" key="1">
    <source>
        <dbReference type="ARBA" id="ARBA00022574"/>
    </source>
</evidence>
<feature type="region of interest" description="Disordered" evidence="4">
    <location>
        <begin position="447"/>
        <end position="472"/>
    </location>
</feature>
<keyword evidence="5" id="KW-0812">Transmembrane</keyword>
<dbReference type="AlphaFoldDB" id="A0A2S6GTR0"/>
<dbReference type="InterPro" id="IPR019775">
    <property type="entry name" value="WD40_repeat_CS"/>
</dbReference>
<keyword evidence="1 3" id="KW-0853">WD repeat</keyword>
<reference evidence="7 8" key="1">
    <citation type="submission" date="2018-02" db="EMBL/GenBank/DDBJ databases">
        <title>Genomic Encyclopedia of Archaeal and Bacterial Type Strains, Phase II (KMG-II): from individual species to whole genera.</title>
        <authorList>
            <person name="Goeker M."/>
        </authorList>
    </citation>
    <scope>NUCLEOTIDE SEQUENCE [LARGE SCALE GENOMIC DNA]</scope>
    <source>
        <strain evidence="7 8">YU 961-1</strain>
    </source>
</reference>
<comment type="caution">
    <text evidence="7">The sequence shown here is derived from an EMBL/GenBank/DDBJ whole genome shotgun (WGS) entry which is preliminary data.</text>
</comment>
<dbReference type="PROSITE" id="PS50294">
    <property type="entry name" value="WD_REPEATS_REGION"/>
    <property type="match status" value="1"/>
</dbReference>
<dbReference type="EMBL" id="PTIX01000005">
    <property type="protein sequence ID" value="PPK68573.1"/>
    <property type="molecule type" value="Genomic_DNA"/>
</dbReference>
<evidence type="ECO:0000313" key="7">
    <source>
        <dbReference type="EMBL" id="PPK68573.1"/>
    </source>
</evidence>
<dbReference type="InterPro" id="IPR011047">
    <property type="entry name" value="Quinoprotein_ADH-like_sf"/>
</dbReference>
<evidence type="ECO:0000256" key="3">
    <source>
        <dbReference type="PROSITE-ProRule" id="PRU00221"/>
    </source>
</evidence>